<sequence length="175" mass="19889">MDKYLRRFIKYQTYMIVIVTLEMVLLLTPAIADFEVNHFENLRFGGKVAIIFGVIWFFAVMSLIKAIHCEDKRFIYPYAFVFGLDLSLQVLREIYLIMLEGLDGLIVIKLLVAVLVVPYVFASLFALHRLFTVDPVGNHRSEGFVRFDRNELTVVEEGQISSTSGPANPSAPPVV</sequence>
<reference evidence="3" key="1">
    <citation type="submission" date="2013-03" db="EMBL/GenBank/DDBJ databases">
        <title>The Genome Sequence of Anopheles epiroticus epiroticus2.</title>
        <authorList>
            <consortium name="The Broad Institute Genomics Platform"/>
            <person name="Neafsey D.E."/>
            <person name="Howell P."/>
            <person name="Walker B."/>
            <person name="Young S.K."/>
            <person name="Zeng Q."/>
            <person name="Gargeya S."/>
            <person name="Fitzgerald M."/>
            <person name="Haas B."/>
            <person name="Abouelleil A."/>
            <person name="Allen A.W."/>
            <person name="Alvarado L."/>
            <person name="Arachchi H.M."/>
            <person name="Berlin A.M."/>
            <person name="Chapman S.B."/>
            <person name="Gainer-Dewar J."/>
            <person name="Goldberg J."/>
            <person name="Griggs A."/>
            <person name="Gujja S."/>
            <person name="Hansen M."/>
            <person name="Howarth C."/>
            <person name="Imamovic A."/>
            <person name="Ireland A."/>
            <person name="Larimer J."/>
            <person name="McCowan C."/>
            <person name="Murphy C."/>
            <person name="Pearson M."/>
            <person name="Poon T.W."/>
            <person name="Priest M."/>
            <person name="Roberts A."/>
            <person name="Saif S."/>
            <person name="Shea T."/>
            <person name="Sisk P."/>
            <person name="Sykes S."/>
            <person name="Wortman J."/>
            <person name="Nusbaum C."/>
            <person name="Birren B."/>
        </authorList>
    </citation>
    <scope>NUCLEOTIDE SEQUENCE [LARGE SCALE GENOMIC DNA]</scope>
    <source>
        <strain evidence="3">Epiroticus2</strain>
    </source>
</reference>
<evidence type="ECO:0000313" key="2">
    <source>
        <dbReference type="EnsemblMetazoa" id="AEPI000928-PA"/>
    </source>
</evidence>
<dbReference type="VEuPathDB" id="VectorBase:AEPI000928"/>
<dbReference type="EnsemblMetazoa" id="AEPI000928-RA">
    <property type="protein sequence ID" value="AEPI000928-PA"/>
    <property type="gene ID" value="AEPI000928"/>
</dbReference>
<feature type="transmembrane region" description="Helical" evidence="1">
    <location>
        <begin position="12"/>
        <end position="32"/>
    </location>
</feature>
<evidence type="ECO:0000313" key="3">
    <source>
        <dbReference type="Proteomes" id="UP000075885"/>
    </source>
</evidence>
<dbReference type="AlphaFoldDB" id="A0A182P1Z4"/>
<name>A0A182P1Z4_9DIPT</name>
<keyword evidence="1" id="KW-1133">Transmembrane helix</keyword>
<proteinExistence type="predicted"/>
<dbReference type="Proteomes" id="UP000075885">
    <property type="component" value="Unassembled WGS sequence"/>
</dbReference>
<keyword evidence="3" id="KW-1185">Reference proteome</keyword>
<feature type="transmembrane region" description="Helical" evidence="1">
    <location>
        <begin position="44"/>
        <end position="64"/>
    </location>
</feature>
<reference evidence="2" key="2">
    <citation type="submission" date="2020-05" db="UniProtKB">
        <authorList>
            <consortium name="EnsemblMetazoa"/>
        </authorList>
    </citation>
    <scope>IDENTIFICATION</scope>
    <source>
        <strain evidence="2">Epiroticus2</strain>
    </source>
</reference>
<evidence type="ECO:0000256" key="1">
    <source>
        <dbReference type="SAM" id="Phobius"/>
    </source>
</evidence>
<protein>
    <submittedName>
        <fullName evidence="2">Uncharacterized protein</fullName>
    </submittedName>
</protein>
<organism evidence="2 3">
    <name type="scientific">Anopheles epiroticus</name>
    <dbReference type="NCBI Taxonomy" id="199890"/>
    <lineage>
        <taxon>Eukaryota</taxon>
        <taxon>Metazoa</taxon>
        <taxon>Ecdysozoa</taxon>
        <taxon>Arthropoda</taxon>
        <taxon>Hexapoda</taxon>
        <taxon>Insecta</taxon>
        <taxon>Pterygota</taxon>
        <taxon>Neoptera</taxon>
        <taxon>Endopterygota</taxon>
        <taxon>Diptera</taxon>
        <taxon>Nematocera</taxon>
        <taxon>Culicoidea</taxon>
        <taxon>Culicidae</taxon>
        <taxon>Anophelinae</taxon>
        <taxon>Anopheles</taxon>
    </lineage>
</organism>
<accession>A0A182P1Z4</accession>
<keyword evidence="1" id="KW-0472">Membrane</keyword>
<feature type="transmembrane region" description="Helical" evidence="1">
    <location>
        <begin position="104"/>
        <end position="127"/>
    </location>
</feature>
<keyword evidence="1" id="KW-0812">Transmembrane</keyword>